<reference evidence="2 3" key="2">
    <citation type="submission" date="2024-07" db="EMBL/GenBank/DDBJ databases">
        <authorList>
            <person name="Akdeniz Z."/>
        </authorList>
    </citation>
    <scope>NUCLEOTIDE SEQUENCE [LARGE SCALE GENOMIC DNA]</scope>
</reference>
<protein>
    <submittedName>
        <fullName evidence="2">Hypothetical_protein</fullName>
    </submittedName>
</protein>
<dbReference type="EMBL" id="CAXDID020000154">
    <property type="protein sequence ID" value="CAL6042767.1"/>
    <property type="molecule type" value="Genomic_DNA"/>
</dbReference>
<sequence length="147" mass="17295">MPQWYSIPKFQYYILGHLCFYLLLNNKIKIYQAQVLDRICNFVWYHSFTSRPSGNWRNIRRMQKAWTTVIRVRSRIIARQCVLVENISNPNQRSLMDQTKAAVRRLNLPARNRVPAKFAFSLLHCDSAYVVQNGFNHVKASSEAFAV</sequence>
<proteinExistence type="predicted"/>
<keyword evidence="3" id="KW-1185">Reference proteome</keyword>
<dbReference type="AlphaFoldDB" id="A0AA86PQ71"/>
<evidence type="ECO:0000313" key="1">
    <source>
        <dbReference type="EMBL" id="CAI9944340.1"/>
    </source>
</evidence>
<dbReference type="EMBL" id="CATOUU010000722">
    <property type="protein sequence ID" value="CAI9944340.1"/>
    <property type="molecule type" value="Genomic_DNA"/>
</dbReference>
<evidence type="ECO:0000313" key="2">
    <source>
        <dbReference type="EMBL" id="CAL6042767.1"/>
    </source>
</evidence>
<organism evidence="1">
    <name type="scientific">Hexamita inflata</name>
    <dbReference type="NCBI Taxonomy" id="28002"/>
    <lineage>
        <taxon>Eukaryota</taxon>
        <taxon>Metamonada</taxon>
        <taxon>Diplomonadida</taxon>
        <taxon>Hexamitidae</taxon>
        <taxon>Hexamitinae</taxon>
        <taxon>Hexamita</taxon>
    </lineage>
</organism>
<comment type="caution">
    <text evidence="1">The sequence shown here is derived from an EMBL/GenBank/DDBJ whole genome shotgun (WGS) entry which is preliminary data.</text>
</comment>
<dbReference type="Proteomes" id="UP001642409">
    <property type="component" value="Unassembled WGS sequence"/>
</dbReference>
<accession>A0AA86PQ71</accession>
<name>A0AA86PQ71_9EUKA</name>
<reference evidence="1" key="1">
    <citation type="submission" date="2023-06" db="EMBL/GenBank/DDBJ databases">
        <authorList>
            <person name="Kurt Z."/>
        </authorList>
    </citation>
    <scope>NUCLEOTIDE SEQUENCE</scope>
</reference>
<evidence type="ECO:0000313" key="3">
    <source>
        <dbReference type="Proteomes" id="UP001642409"/>
    </source>
</evidence>
<gene>
    <name evidence="1" type="ORF">HINF_LOCUS31985</name>
    <name evidence="2" type="ORF">HINF_LOCUS39753</name>
</gene>